<dbReference type="EMBL" id="BTSY01000004">
    <property type="protein sequence ID" value="GMT23138.1"/>
    <property type="molecule type" value="Genomic_DNA"/>
</dbReference>
<keyword evidence="5" id="KW-1185">Reference proteome</keyword>
<evidence type="ECO:0000256" key="2">
    <source>
        <dbReference type="ARBA" id="ARBA00023163"/>
    </source>
</evidence>
<feature type="non-terminal residue" evidence="4">
    <location>
        <position position="1"/>
    </location>
</feature>
<gene>
    <name evidence="4" type="ORF">PFISCL1PPCAC_14435</name>
</gene>
<dbReference type="AlphaFoldDB" id="A0AAV5VXP3"/>
<keyword evidence="1" id="KW-0805">Transcription regulation</keyword>
<dbReference type="PANTHER" id="PTHR46011:SF6">
    <property type="entry name" value="HIGH ZINC ACTIVATED NUCLEAR RECEPTOR PROTEIN"/>
    <property type="match status" value="1"/>
</dbReference>
<comment type="caution">
    <text evidence="4">The sequence shown here is derived from an EMBL/GenBank/DDBJ whole genome shotgun (WGS) entry which is preliminary data.</text>
</comment>
<keyword evidence="3" id="KW-0675">Receptor</keyword>
<dbReference type="PANTHER" id="PTHR46011">
    <property type="entry name" value="NUCLEAR HORMONE RECEPTOR FAMILY MEMBER NHR-86-RELATED"/>
    <property type="match status" value="1"/>
</dbReference>
<sequence length="110" mass="12451">ESLGDFMDKFKPTENEIIALFGLGLWSIENTNSSDHLLALAVRNRTEIVSSLMAGYKMTIGEAQGVIRIGRLFALISTIRSNESNQKNEYEVYRMLNLFEDNSAMCQIQK</sequence>
<feature type="non-terminal residue" evidence="4">
    <location>
        <position position="110"/>
    </location>
</feature>
<proteinExistence type="predicted"/>
<dbReference type="GO" id="GO:0003700">
    <property type="term" value="F:DNA-binding transcription factor activity"/>
    <property type="evidence" value="ECO:0007669"/>
    <property type="project" value="TreeGrafter"/>
</dbReference>
<protein>
    <submittedName>
        <fullName evidence="4">Uncharacterized protein</fullName>
    </submittedName>
</protein>
<dbReference type="InterPro" id="IPR035500">
    <property type="entry name" value="NHR-like_dom_sf"/>
</dbReference>
<evidence type="ECO:0000313" key="5">
    <source>
        <dbReference type="Proteomes" id="UP001432322"/>
    </source>
</evidence>
<reference evidence="4" key="1">
    <citation type="submission" date="2023-10" db="EMBL/GenBank/DDBJ databases">
        <title>Genome assembly of Pristionchus species.</title>
        <authorList>
            <person name="Yoshida K."/>
            <person name="Sommer R.J."/>
        </authorList>
    </citation>
    <scope>NUCLEOTIDE SEQUENCE</scope>
    <source>
        <strain evidence="4">RS5133</strain>
    </source>
</reference>
<evidence type="ECO:0000256" key="3">
    <source>
        <dbReference type="ARBA" id="ARBA00023170"/>
    </source>
</evidence>
<evidence type="ECO:0000313" key="4">
    <source>
        <dbReference type="EMBL" id="GMT23138.1"/>
    </source>
</evidence>
<dbReference type="Proteomes" id="UP001432322">
    <property type="component" value="Unassembled WGS sequence"/>
</dbReference>
<organism evidence="4 5">
    <name type="scientific">Pristionchus fissidentatus</name>
    <dbReference type="NCBI Taxonomy" id="1538716"/>
    <lineage>
        <taxon>Eukaryota</taxon>
        <taxon>Metazoa</taxon>
        <taxon>Ecdysozoa</taxon>
        <taxon>Nematoda</taxon>
        <taxon>Chromadorea</taxon>
        <taxon>Rhabditida</taxon>
        <taxon>Rhabditina</taxon>
        <taxon>Diplogasteromorpha</taxon>
        <taxon>Diplogasteroidea</taxon>
        <taxon>Neodiplogasteridae</taxon>
        <taxon>Pristionchus</taxon>
    </lineage>
</organism>
<evidence type="ECO:0000256" key="1">
    <source>
        <dbReference type="ARBA" id="ARBA00023015"/>
    </source>
</evidence>
<dbReference type="SUPFAM" id="SSF48508">
    <property type="entry name" value="Nuclear receptor ligand-binding domain"/>
    <property type="match status" value="1"/>
</dbReference>
<keyword evidence="2" id="KW-0804">Transcription</keyword>
<accession>A0AAV5VXP3</accession>
<dbReference type="GO" id="GO:0005634">
    <property type="term" value="C:nucleus"/>
    <property type="evidence" value="ECO:0007669"/>
    <property type="project" value="TreeGrafter"/>
</dbReference>
<name>A0AAV5VXP3_9BILA</name>